<dbReference type="PANTHER" id="PTHR41260">
    <property type="entry name" value="PROTEIN ECSC"/>
    <property type="match status" value="1"/>
</dbReference>
<protein>
    <submittedName>
        <fullName evidence="1">EcsC family protein</fullName>
    </submittedName>
</protein>
<sequence length="257" mass="26128">MTDALPEVYPELPATAEVEIAGLVTRASRANGPVIRALNSVGGSLESKAGALPAGMRRALDAGMTGLLEGAYRTAGAVGSMRQVPEAGDWTHRVAAAAGGALGGLGGIGTAMVELPATIALIFGAMQRAAAREGFDPASEEVRMLCLDIFGAGGPGRGDDGVNTAFLGTRLSVNGVTVQALIRQVAPGVAAALGRKLAGQAVPVLGAASGAAINYAYMSYYEEMARVRFALKRLSEIHGEEAVLSAWRSRALPLAGA</sequence>
<reference evidence="2" key="1">
    <citation type="submission" date="2023-07" db="EMBL/GenBank/DDBJ databases">
        <title>Defluviimonas sediminis sp. nov., isolated from mangrove sediment.</title>
        <authorList>
            <person name="Liu L."/>
            <person name="Li J."/>
            <person name="Huang Y."/>
            <person name="Pan J."/>
            <person name="Li M."/>
        </authorList>
    </citation>
    <scope>NUCLEOTIDE SEQUENCE [LARGE SCALE GENOMIC DNA]</scope>
    <source>
        <strain evidence="2">FT324</strain>
    </source>
</reference>
<dbReference type="Pfam" id="PF12787">
    <property type="entry name" value="EcsC"/>
    <property type="match status" value="1"/>
</dbReference>
<name>A0ABT2NQT1_9RHOB</name>
<keyword evidence="2" id="KW-1185">Reference proteome</keyword>
<accession>A0ABT2NQT1</accession>
<organism evidence="1 2">
    <name type="scientific">Albidovulum sediminis</name>
    <dbReference type="NCBI Taxonomy" id="3066345"/>
    <lineage>
        <taxon>Bacteria</taxon>
        <taxon>Pseudomonadati</taxon>
        <taxon>Pseudomonadota</taxon>
        <taxon>Alphaproteobacteria</taxon>
        <taxon>Rhodobacterales</taxon>
        <taxon>Paracoccaceae</taxon>
        <taxon>Albidovulum</taxon>
    </lineage>
</organism>
<evidence type="ECO:0000313" key="1">
    <source>
        <dbReference type="EMBL" id="MCT8329840.1"/>
    </source>
</evidence>
<dbReference type="PANTHER" id="PTHR41260:SF1">
    <property type="entry name" value="PROTEIN ECSC"/>
    <property type="match status" value="1"/>
</dbReference>
<dbReference type="RefSeq" id="WP_261495367.1">
    <property type="nucleotide sequence ID" value="NZ_JAOCQF010000001.1"/>
</dbReference>
<dbReference type="EMBL" id="JAOCQF010000001">
    <property type="protein sequence ID" value="MCT8329840.1"/>
    <property type="molecule type" value="Genomic_DNA"/>
</dbReference>
<comment type="caution">
    <text evidence="1">The sequence shown here is derived from an EMBL/GenBank/DDBJ whole genome shotgun (WGS) entry which is preliminary data.</text>
</comment>
<dbReference type="Proteomes" id="UP001205601">
    <property type="component" value="Unassembled WGS sequence"/>
</dbReference>
<evidence type="ECO:0000313" key="2">
    <source>
        <dbReference type="Proteomes" id="UP001205601"/>
    </source>
</evidence>
<dbReference type="InterPro" id="IPR024787">
    <property type="entry name" value="EcsC"/>
</dbReference>
<gene>
    <name evidence="1" type="ORF">N5I32_09975</name>
</gene>
<proteinExistence type="predicted"/>